<feature type="coiled-coil region" evidence="1">
    <location>
        <begin position="112"/>
        <end position="283"/>
    </location>
</feature>
<evidence type="ECO:0000256" key="1">
    <source>
        <dbReference type="SAM" id="Coils"/>
    </source>
</evidence>
<reference evidence="2 3" key="1">
    <citation type="submission" date="2016-11" db="EMBL/GenBank/DDBJ databases">
        <title>The macronuclear genome of Stentor coeruleus: a giant cell with tiny introns.</title>
        <authorList>
            <person name="Slabodnick M."/>
            <person name="Ruby J.G."/>
            <person name="Reiff S.B."/>
            <person name="Swart E.C."/>
            <person name="Gosai S."/>
            <person name="Prabakaran S."/>
            <person name="Witkowska E."/>
            <person name="Larue G.E."/>
            <person name="Fisher S."/>
            <person name="Freeman R.M."/>
            <person name="Gunawardena J."/>
            <person name="Chu W."/>
            <person name="Stover N.A."/>
            <person name="Gregory B.D."/>
            <person name="Nowacki M."/>
            <person name="Derisi J."/>
            <person name="Roy S.W."/>
            <person name="Marshall W.F."/>
            <person name="Sood P."/>
        </authorList>
    </citation>
    <scope>NUCLEOTIDE SEQUENCE [LARGE SCALE GENOMIC DNA]</scope>
    <source>
        <strain evidence="2">WM001</strain>
    </source>
</reference>
<accession>A0A1R2BZJ3</accession>
<dbReference type="EMBL" id="MPUH01000351">
    <property type="protein sequence ID" value="OMJ82160.1"/>
    <property type="molecule type" value="Genomic_DNA"/>
</dbReference>
<evidence type="ECO:0000313" key="2">
    <source>
        <dbReference type="EMBL" id="OMJ82160.1"/>
    </source>
</evidence>
<comment type="caution">
    <text evidence="2">The sequence shown here is derived from an EMBL/GenBank/DDBJ whole genome shotgun (WGS) entry which is preliminary data.</text>
</comment>
<dbReference type="Proteomes" id="UP000187209">
    <property type="component" value="Unassembled WGS sequence"/>
</dbReference>
<gene>
    <name evidence="2" type="ORF">SteCoe_17238</name>
</gene>
<keyword evidence="1" id="KW-0175">Coiled coil</keyword>
<organism evidence="2 3">
    <name type="scientific">Stentor coeruleus</name>
    <dbReference type="NCBI Taxonomy" id="5963"/>
    <lineage>
        <taxon>Eukaryota</taxon>
        <taxon>Sar</taxon>
        <taxon>Alveolata</taxon>
        <taxon>Ciliophora</taxon>
        <taxon>Postciliodesmatophora</taxon>
        <taxon>Heterotrichea</taxon>
        <taxon>Heterotrichida</taxon>
        <taxon>Stentoridae</taxon>
        <taxon>Stentor</taxon>
    </lineage>
</organism>
<protein>
    <submittedName>
        <fullName evidence="2">Uncharacterized protein</fullName>
    </submittedName>
</protein>
<sequence>MNESYISSPLMRSKMLLQSTQKSPEDLAFEEQHDLYQEEISKTRTFLQQNNSQHDIRLKEVRISYEMKLQQLKKNSEEEAKVLQDHLWELKHSLDQEKQIHLTRTHRFAIEKLEGQEKIEDLQLCLRRLQKELNDVETQHEKLHGERVSRLKKEYEEASYTIRTEKRRAEEVIAEESYAVKDKFDKREAKIQELEKNRDEQLQKLRELEDFNQEKMQEIEKSLRNSQKAIENHEEKMNTVLSSSADSRIQGLNDSIKAKEQAIEKGKERNEKLLDTLEKLEKILYGKSYK</sequence>
<proteinExistence type="predicted"/>
<name>A0A1R2BZJ3_9CILI</name>
<keyword evidence="3" id="KW-1185">Reference proteome</keyword>
<dbReference type="AlphaFoldDB" id="A0A1R2BZJ3"/>
<evidence type="ECO:0000313" key="3">
    <source>
        <dbReference type="Proteomes" id="UP000187209"/>
    </source>
</evidence>